<dbReference type="Gene3D" id="3.10.180.10">
    <property type="entry name" value="2,3-Dihydroxybiphenyl 1,2-Dioxygenase, domain 1"/>
    <property type="match status" value="2"/>
</dbReference>
<accession>A0A543I767</accession>
<dbReference type="PROSITE" id="PS51819">
    <property type="entry name" value="VOC"/>
    <property type="match status" value="1"/>
</dbReference>
<name>A0A543I767_9ACTN</name>
<evidence type="ECO:0000313" key="3">
    <source>
        <dbReference type="Proteomes" id="UP000316706"/>
    </source>
</evidence>
<sequence>MFDGIDIVVLPVADTEPLLELYVDAMGFEVVEAGPVREPEVAARLWSLPSPPAKTILLGKPGSKGGWIRLVEVPGLPRPDPAGRPDRPGPYALDFYLRDPDATEKEIGGRGWGFVSDPVDYLLPGTEYPVRERMLDQTVSGLLHAFVQYREGRTRCVLGERPEEDVSEVNAVVFATGDLPGARAFVENVLGGHVYFADRFGGPAVEELLGLEPGEGFEAVIARGPASRNARLEFLRHLPPASPRPPHAYPRVVAGCAMDDLDALAARLATGEHGASTGVVDTVAGPHLGLRSRYGACFYFWQR</sequence>
<dbReference type="AlphaFoldDB" id="A0A543I767"/>
<protein>
    <recommendedName>
        <fullName evidence="1">VOC domain-containing protein</fullName>
    </recommendedName>
</protein>
<comment type="caution">
    <text evidence="2">The sequence shown here is derived from an EMBL/GenBank/DDBJ whole genome shotgun (WGS) entry which is preliminary data.</text>
</comment>
<dbReference type="EMBL" id="VFPO01000001">
    <property type="protein sequence ID" value="TQM66442.1"/>
    <property type="molecule type" value="Genomic_DNA"/>
</dbReference>
<dbReference type="InterPro" id="IPR037523">
    <property type="entry name" value="VOC_core"/>
</dbReference>
<keyword evidence="3" id="KW-1185">Reference proteome</keyword>
<reference evidence="2 3" key="1">
    <citation type="submission" date="2019-06" db="EMBL/GenBank/DDBJ databases">
        <title>Sequencing the genomes of 1000 actinobacteria strains.</title>
        <authorList>
            <person name="Klenk H.-P."/>
        </authorList>
    </citation>
    <scope>NUCLEOTIDE SEQUENCE [LARGE SCALE GENOMIC DNA]</scope>
    <source>
        <strain evidence="2 3">DSM 45043</strain>
    </source>
</reference>
<dbReference type="InterPro" id="IPR029068">
    <property type="entry name" value="Glyas_Bleomycin-R_OHBP_Dase"/>
</dbReference>
<gene>
    <name evidence="2" type="ORF">FHX41_0015</name>
</gene>
<evidence type="ECO:0000259" key="1">
    <source>
        <dbReference type="PROSITE" id="PS51819"/>
    </source>
</evidence>
<evidence type="ECO:0000313" key="2">
    <source>
        <dbReference type="EMBL" id="TQM66442.1"/>
    </source>
</evidence>
<feature type="domain" description="VOC" evidence="1">
    <location>
        <begin position="4"/>
        <end position="149"/>
    </location>
</feature>
<dbReference type="SUPFAM" id="SSF54593">
    <property type="entry name" value="Glyoxalase/Bleomycin resistance protein/Dihydroxybiphenyl dioxygenase"/>
    <property type="match status" value="2"/>
</dbReference>
<proteinExistence type="predicted"/>
<dbReference type="Proteomes" id="UP000316706">
    <property type="component" value="Unassembled WGS sequence"/>
</dbReference>
<organism evidence="2 3">
    <name type="scientific">Actinomadura hallensis</name>
    <dbReference type="NCBI Taxonomy" id="337895"/>
    <lineage>
        <taxon>Bacteria</taxon>
        <taxon>Bacillati</taxon>
        <taxon>Actinomycetota</taxon>
        <taxon>Actinomycetes</taxon>
        <taxon>Streptosporangiales</taxon>
        <taxon>Thermomonosporaceae</taxon>
        <taxon>Actinomadura</taxon>
    </lineage>
</organism>